<dbReference type="PANTHER" id="PTHR31234">
    <property type="entry name" value="LATE EMBRYOGENESIS ABUNDANT (LEA) HYDROXYPROLINE-RICH GLYCOPROTEIN FAMILY"/>
    <property type="match status" value="1"/>
</dbReference>
<dbReference type="InterPro" id="IPR044839">
    <property type="entry name" value="NDR1-like"/>
</dbReference>
<evidence type="ECO:0000256" key="2">
    <source>
        <dbReference type="ARBA" id="ARBA00022692"/>
    </source>
</evidence>
<dbReference type="AlphaFoldDB" id="B8LPI4"/>
<dbReference type="InterPro" id="IPR004864">
    <property type="entry name" value="LEA_2"/>
</dbReference>
<dbReference type="GO" id="GO:0016020">
    <property type="term" value="C:membrane"/>
    <property type="evidence" value="ECO:0007669"/>
    <property type="project" value="UniProtKB-SubCell"/>
</dbReference>
<keyword evidence="4 5" id="KW-0472">Membrane</keyword>
<dbReference type="Pfam" id="PF03168">
    <property type="entry name" value="LEA_2"/>
    <property type="match status" value="1"/>
</dbReference>
<evidence type="ECO:0000259" key="6">
    <source>
        <dbReference type="Pfam" id="PF03168"/>
    </source>
</evidence>
<proteinExistence type="evidence at transcript level"/>
<organism evidence="7">
    <name type="scientific">Picea sitchensis</name>
    <name type="common">Sitka spruce</name>
    <name type="synonym">Pinus sitchensis</name>
    <dbReference type="NCBI Taxonomy" id="3332"/>
    <lineage>
        <taxon>Eukaryota</taxon>
        <taxon>Viridiplantae</taxon>
        <taxon>Streptophyta</taxon>
        <taxon>Embryophyta</taxon>
        <taxon>Tracheophyta</taxon>
        <taxon>Spermatophyta</taxon>
        <taxon>Pinopsida</taxon>
        <taxon>Pinidae</taxon>
        <taxon>Conifers I</taxon>
        <taxon>Pinales</taxon>
        <taxon>Pinaceae</taxon>
        <taxon>Picea</taxon>
    </lineage>
</organism>
<dbReference type="GO" id="GO:0098542">
    <property type="term" value="P:defense response to other organism"/>
    <property type="evidence" value="ECO:0007669"/>
    <property type="project" value="InterPro"/>
</dbReference>
<comment type="subcellular location">
    <subcellularLocation>
        <location evidence="1">Membrane</location>
        <topology evidence="1">Single-pass membrane protein</topology>
    </subcellularLocation>
</comment>
<keyword evidence="2 5" id="KW-0812">Transmembrane</keyword>
<dbReference type="EMBL" id="EF677760">
    <property type="protein sequence ID" value="ABR17564.1"/>
    <property type="molecule type" value="mRNA"/>
</dbReference>
<name>B8LPI4_PICSI</name>
<evidence type="ECO:0000256" key="5">
    <source>
        <dbReference type="SAM" id="Phobius"/>
    </source>
</evidence>
<keyword evidence="3 5" id="KW-1133">Transmembrane helix</keyword>
<reference evidence="7" key="1">
    <citation type="submission" date="2007-06" db="EMBL/GenBank/DDBJ databases">
        <title>Full length cDNA sequences from Sitka Spruce (Picea sitchensis).</title>
        <authorList>
            <person name="Ralph S.G."/>
            <person name="Chun H.E."/>
            <person name="Liao N."/>
            <person name="Ali J."/>
            <person name="Reid K."/>
            <person name="Kolosova N."/>
            <person name="Cooper N."/>
            <person name="Cullis C."/>
            <person name="Jancsik S."/>
            <person name="Moore R."/>
            <person name="Mayo M."/>
            <person name="Wagner S."/>
            <person name="Holt R.A."/>
            <person name="Jones S.J.M."/>
            <person name="Marra M.A."/>
            <person name="Ritland C.E."/>
            <person name="Ritland K."/>
            <person name="Bohlmann J."/>
        </authorList>
    </citation>
    <scope>NUCLEOTIDE SEQUENCE</scope>
    <source>
        <tissue evidence="7">Green portion of the leader tissue</tissue>
    </source>
</reference>
<protein>
    <recommendedName>
        <fullName evidence="6">Late embryogenesis abundant protein LEA-2 subgroup domain-containing protein</fullName>
    </recommendedName>
</protein>
<dbReference type="PANTHER" id="PTHR31234:SF2">
    <property type="entry name" value="OS05G0199100 PROTEIN"/>
    <property type="match status" value="1"/>
</dbReference>
<evidence type="ECO:0000256" key="1">
    <source>
        <dbReference type="ARBA" id="ARBA00004167"/>
    </source>
</evidence>
<dbReference type="Gene3D" id="2.60.40.1820">
    <property type="match status" value="1"/>
</dbReference>
<evidence type="ECO:0000313" key="7">
    <source>
        <dbReference type="EMBL" id="ABR17564.1"/>
    </source>
</evidence>
<evidence type="ECO:0000256" key="4">
    <source>
        <dbReference type="ARBA" id="ARBA00023136"/>
    </source>
</evidence>
<feature type="transmembrane region" description="Helical" evidence="5">
    <location>
        <begin position="30"/>
        <end position="49"/>
    </location>
</feature>
<feature type="domain" description="Late embryogenesis abundant protein LEA-2 subgroup" evidence="6">
    <location>
        <begin position="89"/>
        <end position="178"/>
    </location>
</feature>
<sequence>MSKTARIESKTARIECFSEERRKKENKFSIGRLGLAVVIGGVGAALYAIRPKDPVFEVLSIHVKGVKLNLNTDTLIPLAFLDVELSISIKITNPNLMPIEHKSTVMCIYYKGSLLGQAQVPEGGQGGNCSKVLEVPTKIDGVEVTQHIKDLVKDVSRREMDLKSVVNIKGSAWLWKLGHKFEVVVESEIKVDPISLDVIQQENRVHLEL</sequence>
<accession>B8LPI4</accession>
<dbReference type="SUPFAM" id="SSF117070">
    <property type="entry name" value="LEA14-like"/>
    <property type="match status" value="1"/>
</dbReference>
<dbReference type="OMA" id="TSMSIFY"/>
<evidence type="ECO:0000256" key="3">
    <source>
        <dbReference type="ARBA" id="ARBA00022989"/>
    </source>
</evidence>